<dbReference type="GO" id="GO:0008270">
    <property type="term" value="F:zinc ion binding"/>
    <property type="evidence" value="ECO:0007669"/>
    <property type="project" value="UniProtKB-KW"/>
</dbReference>
<feature type="compositionally biased region" description="Basic and acidic residues" evidence="6">
    <location>
        <begin position="655"/>
        <end position="666"/>
    </location>
</feature>
<dbReference type="SUPFAM" id="SSF57667">
    <property type="entry name" value="beta-beta-alpha zinc fingers"/>
    <property type="match status" value="1"/>
</dbReference>
<dbReference type="PROSITE" id="PS50157">
    <property type="entry name" value="ZINC_FINGER_C2H2_2"/>
    <property type="match status" value="1"/>
</dbReference>
<keyword evidence="1" id="KW-0479">Metal-binding</keyword>
<evidence type="ECO:0000256" key="5">
    <source>
        <dbReference type="PROSITE-ProRule" id="PRU00042"/>
    </source>
</evidence>
<dbReference type="SMART" id="SM00355">
    <property type="entry name" value="ZnF_C2H2"/>
    <property type="match status" value="6"/>
</dbReference>
<evidence type="ECO:0000256" key="1">
    <source>
        <dbReference type="ARBA" id="ARBA00022723"/>
    </source>
</evidence>
<keyword evidence="3 5" id="KW-0863">Zinc-finger</keyword>
<feature type="domain" description="C2H2-type" evidence="7">
    <location>
        <begin position="285"/>
        <end position="313"/>
    </location>
</feature>
<evidence type="ECO:0000313" key="8">
    <source>
        <dbReference type="EMBL" id="GMS84164.1"/>
    </source>
</evidence>
<dbReference type="Proteomes" id="UP001432027">
    <property type="component" value="Unassembled WGS sequence"/>
</dbReference>
<dbReference type="InterPro" id="IPR013087">
    <property type="entry name" value="Znf_C2H2_type"/>
</dbReference>
<evidence type="ECO:0000259" key="7">
    <source>
        <dbReference type="PROSITE" id="PS50157"/>
    </source>
</evidence>
<keyword evidence="2" id="KW-0677">Repeat</keyword>
<feature type="compositionally biased region" description="Basic and acidic residues" evidence="6">
    <location>
        <begin position="358"/>
        <end position="376"/>
    </location>
</feature>
<dbReference type="AlphaFoldDB" id="A0AAV5SS43"/>
<evidence type="ECO:0000256" key="3">
    <source>
        <dbReference type="ARBA" id="ARBA00022771"/>
    </source>
</evidence>
<gene>
    <name evidence="8" type="ORF">PENTCL1PPCAC_6339</name>
</gene>
<evidence type="ECO:0000313" key="9">
    <source>
        <dbReference type="Proteomes" id="UP001432027"/>
    </source>
</evidence>
<keyword evidence="4" id="KW-0862">Zinc</keyword>
<dbReference type="InterPro" id="IPR036236">
    <property type="entry name" value="Znf_C2H2_sf"/>
</dbReference>
<evidence type="ECO:0000256" key="4">
    <source>
        <dbReference type="ARBA" id="ARBA00022833"/>
    </source>
</evidence>
<reference evidence="8" key="1">
    <citation type="submission" date="2023-10" db="EMBL/GenBank/DDBJ databases">
        <title>Genome assembly of Pristionchus species.</title>
        <authorList>
            <person name="Yoshida K."/>
            <person name="Sommer R.J."/>
        </authorList>
    </citation>
    <scope>NUCLEOTIDE SEQUENCE</scope>
    <source>
        <strain evidence="8">RS0144</strain>
    </source>
</reference>
<evidence type="ECO:0000256" key="6">
    <source>
        <dbReference type="SAM" id="MobiDB-lite"/>
    </source>
</evidence>
<dbReference type="Gene3D" id="3.30.160.60">
    <property type="entry name" value="Classic Zinc Finger"/>
    <property type="match status" value="1"/>
</dbReference>
<sequence>MAMRAPRIMQRKRVIPYERNRQPESEPSTSTTANVADDIDEVLGSSGVYIRNGVMLRIEDNMSSEERRILSEESAYEAAERFHASSRERRSITIDDSSGFGDSPQPYIENRLPGIADEVESYPCKLCADKVFLTGFGLEKHAKTMHKENISEVIRQIRIIGDEWKRRNVERSKIRERLQAVKYRQEALAMAAAREFRTGSNRNLKRWNPDGSSNYVIPSNQLDMEYNGITTGSSASPFEACSICNLQINVSHPSAFASHMRAHKKNDELREAMVEQYGHDYVDRLTCRQCQLVFCDEKKLAGHFDSMHTRKRKFVCKWCGYVTGSVSELNEHKIDVHAMPPNGGQRAAPLMHNRKEAADGKNGLEKNKNNSQDKHGSRASAMSDDGQFSVTRTMCPDCSLLFNRPSLLLKHMLRVHSKCSFNASIDTKGLPSFSVQVDRGRVIWSCCGRDFNDRVSFSHHRQSHSITSMNDEELMSFGGMIADSRNNRGQTMPSSGQEVVVPSEDIKGEIMDSSDEYPIDQSAIMGEDGTIEIMVPQGVKHDEEMQYMLVVDEDGRRRIVTIDPRSNPEEMMRQHGINMGEDVIESTSREGEAIDTSNYDVDENGQLVMTSEQFEQFRMQYGDHHDMVQVLYVEDGDGSEMEGGNEREEEEDNNDLQHDILEPSQT</sequence>
<dbReference type="EMBL" id="BTSX01000002">
    <property type="protein sequence ID" value="GMS84164.1"/>
    <property type="molecule type" value="Genomic_DNA"/>
</dbReference>
<dbReference type="PANTHER" id="PTHR24379:SF121">
    <property type="entry name" value="C2H2-TYPE DOMAIN-CONTAINING PROTEIN"/>
    <property type="match status" value="1"/>
</dbReference>
<comment type="caution">
    <text evidence="8">The sequence shown here is derived from an EMBL/GenBank/DDBJ whole genome shotgun (WGS) entry which is preliminary data.</text>
</comment>
<dbReference type="Pfam" id="PF00096">
    <property type="entry name" value="zf-C2H2"/>
    <property type="match status" value="1"/>
</dbReference>
<proteinExistence type="predicted"/>
<evidence type="ECO:0000256" key="2">
    <source>
        <dbReference type="ARBA" id="ARBA00022737"/>
    </source>
</evidence>
<organism evidence="8 9">
    <name type="scientific">Pristionchus entomophagus</name>
    <dbReference type="NCBI Taxonomy" id="358040"/>
    <lineage>
        <taxon>Eukaryota</taxon>
        <taxon>Metazoa</taxon>
        <taxon>Ecdysozoa</taxon>
        <taxon>Nematoda</taxon>
        <taxon>Chromadorea</taxon>
        <taxon>Rhabditida</taxon>
        <taxon>Rhabditina</taxon>
        <taxon>Diplogasteromorpha</taxon>
        <taxon>Diplogasteroidea</taxon>
        <taxon>Neodiplogasteridae</taxon>
        <taxon>Pristionchus</taxon>
    </lineage>
</organism>
<accession>A0AAV5SS43</accession>
<feature type="region of interest" description="Disordered" evidence="6">
    <location>
        <begin position="635"/>
        <end position="666"/>
    </location>
</feature>
<dbReference type="PROSITE" id="PS00028">
    <property type="entry name" value="ZINC_FINGER_C2H2_1"/>
    <property type="match status" value="2"/>
</dbReference>
<dbReference type="PANTHER" id="PTHR24379">
    <property type="entry name" value="KRAB AND ZINC FINGER DOMAIN-CONTAINING"/>
    <property type="match status" value="1"/>
</dbReference>
<name>A0AAV5SS43_9BILA</name>
<protein>
    <recommendedName>
        <fullName evidence="7">C2H2-type domain-containing protein</fullName>
    </recommendedName>
</protein>
<feature type="region of interest" description="Disordered" evidence="6">
    <location>
        <begin position="358"/>
        <end position="384"/>
    </location>
</feature>
<keyword evidence="9" id="KW-1185">Reference proteome</keyword>